<reference evidence="1 2" key="1">
    <citation type="submission" date="2023-07" db="EMBL/GenBank/DDBJ databases">
        <title>Comparative genomics of wheat-associated soil bacteria to identify genetic determinants of phenazine resistance.</title>
        <authorList>
            <person name="Mouncey N."/>
        </authorList>
    </citation>
    <scope>NUCLEOTIDE SEQUENCE [LARGE SCALE GENOMIC DNA]</scope>
    <source>
        <strain evidence="1 2">W2I16</strain>
    </source>
</reference>
<accession>A0ABU0RS23</accession>
<evidence type="ECO:0000313" key="1">
    <source>
        <dbReference type="EMBL" id="MDQ0934563.1"/>
    </source>
</evidence>
<comment type="caution">
    <text evidence="1">The sequence shown here is derived from an EMBL/GenBank/DDBJ whole genome shotgun (WGS) entry which is preliminary data.</text>
</comment>
<protein>
    <submittedName>
        <fullName evidence="1">Uncharacterized protein</fullName>
    </submittedName>
</protein>
<keyword evidence="2" id="KW-1185">Reference proteome</keyword>
<organism evidence="1 2">
    <name type="scientific">Streptomyces turgidiscabies</name>
    <dbReference type="NCBI Taxonomy" id="85558"/>
    <lineage>
        <taxon>Bacteria</taxon>
        <taxon>Bacillati</taxon>
        <taxon>Actinomycetota</taxon>
        <taxon>Actinomycetes</taxon>
        <taxon>Kitasatosporales</taxon>
        <taxon>Streptomycetaceae</taxon>
        <taxon>Streptomyces</taxon>
    </lineage>
</organism>
<evidence type="ECO:0000313" key="2">
    <source>
        <dbReference type="Proteomes" id="UP001223072"/>
    </source>
</evidence>
<sequence>MSTDVMSGTRLATIGLTDLLAEQARLSPDRTAVVHETEPDIRAAHEA</sequence>
<dbReference type="Proteomes" id="UP001223072">
    <property type="component" value="Unassembled WGS sequence"/>
</dbReference>
<name>A0ABU0RS23_9ACTN</name>
<proteinExistence type="predicted"/>
<dbReference type="RefSeq" id="WP_307628132.1">
    <property type="nucleotide sequence ID" value="NZ_JAUSZS010000004.1"/>
</dbReference>
<dbReference type="EMBL" id="JAUSZS010000004">
    <property type="protein sequence ID" value="MDQ0934563.1"/>
    <property type="molecule type" value="Genomic_DNA"/>
</dbReference>
<gene>
    <name evidence="1" type="ORF">QFZ49_004503</name>
</gene>